<feature type="compositionally biased region" description="Low complexity" evidence="1">
    <location>
        <begin position="41"/>
        <end position="55"/>
    </location>
</feature>
<dbReference type="EMBL" id="LOJF01000009">
    <property type="protein sequence ID" value="KUH58690.1"/>
    <property type="molecule type" value="Genomic_DNA"/>
</dbReference>
<evidence type="ECO:0000313" key="2">
    <source>
        <dbReference type="EMBL" id="KUH58690.1"/>
    </source>
</evidence>
<dbReference type="AlphaFoldDB" id="A0A100YVY7"/>
<keyword evidence="3" id="KW-1185">Reference proteome</keyword>
<accession>A0A100YVY7</accession>
<feature type="region of interest" description="Disordered" evidence="1">
    <location>
        <begin position="1"/>
        <end position="78"/>
    </location>
</feature>
<feature type="compositionally biased region" description="Low complexity" evidence="1">
    <location>
        <begin position="1"/>
        <end position="15"/>
    </location>
</feature>
<feature type="compositionally biased region" description="Polar residues" evidence="1">
    <location>
        <begin position="61"/>
        <end position="76"/>
    </location>
</feature>
<reference evidence="2 3" key="1">
    <citation type="submission" date="2015-12" db="EMBL/GenBank/DDBJ databases">
        <title>Draft Genome Sequence of Olsenella scatoligenes SK9K4T; a Producer of 3-Methylindole- (skatole) and 4-Methylphenol- (p-cresol) Isolated from Pig Feces.</title>
        <authorList>
            <person name="Li X."/>
            <person name="Borg B."/>
            <person name="Canibe N."/>
        </authorList>
    </citation>
    <scope>NUCLEOTIDE SEQUENCE [LARGE SCALE GENOMIC DNA]</scope>
    <source>
        <strain evidence="2 3">SK9K4</strain>
    </source>
</reference>
<name>A0A100YVY7_TRASO</name>
<sequence length="226" mass="23890">MAVQAAGDAGSSSDAAEADSAKQDDGSDNAGDAASEEKGQAAENASSPSDAAEADSGQRGSGSDNSDSVPTASVPKTNDDFIDAYNSLTDTPFVKEANYTANDKDSPYYRTEFRLPAFKDVSGVHGSIGGASADIVCYGGSWGREKCVRVYVDDKDSEELAGIFRTCVEVLCPNASEEDREAYESEVIEQQKDGYDPSLASGNYEGIDLNGYLQHRSLMIENTKGE</sequence>
<gene>
    <name evidence="2" type="ORF">AUL39_06915</name>
</gene>
<protein>
    <submittedName>
        <fullName evidence="2">Uncharacterized protein</fullName>
    </submittedName>
</protein>
<evidence type="ECO:0000256" key="1">
    <source>
        <dbReference type="SAM" id="MobiDB-lite"/>
    </source>
</evidence>
<dbReference type="Proteomes" id="UP000054078">
    <property type="component" value="Unassembled WGS sequence"/>
</dbReference>
<dbReference type="STRING" id="1299998.AUL39_06915"/>
<comment type="caution">
    <text evidence="2">The sequence shown here is derived from an EMBL/GenBank/DDBJ whole genome shotgun (WGS) entry which is preliminary data.</text>
</comment>
<organism evidence="2 3">
    <name type="scientific">Tractidigestivibacter scatoligenes</name>
    <name type="common">Olsenella scatoligenes</name>
    <dbReference type="NCBI Taxonomy" id="1299998"/>
    <lineage>
        <taxon>Bacteria</taxon>
        <taxon>Bacillati</taxon>
        <taxon>Actinomycetota</taxon>
        <taxon>Coriobacteriia</taxon>
        <taxon>Coriobacteriales</taxon>
        <taxon>Atopobiaceae</taxon>
        <taxon>Tractidigestivibacter</taxon>
    </lineage>
</organism>
<proteinExistence type="predicted"/>
<evidence type="ECO:0000313" key="3">
    <source>
        <dbReference type="Proteomes" id="UP000054078"/>
    </source>
</evidence>